<dbReference type="InterPro" id="IPR036736">
    <property type="entry name" value="ACP-like_sf"/>
</dbReference>
<dbReference type="InterPro" id="IPR020841">
    <property type="entry name" value="PKS_Beta-ketoAc_synthase_dom"/>
</dbReference>
<dbReference type="Gene3D" id="3.10.129.110">
    <property type="entry name" value="Polyketide synthase dehydratase"/>
    <property type="match status" value="1"/>
</dbReference>
<dbReference type="InterPro" id="IPR020806">
    <property type="entry name" value="PKS_PP-bd"/>
</dbReference>
<dbReference type="InterPro" id="IPR016036">
    <property type="entry name" value="Malonyl_transacylase_ACP-bd"/>
</dbReference>
<evidence type="ECO:0000256" key="4">
    <source>
        <dbReference type="ARBA" id="ARBA00022857"/>
    </source>
</evidence>
<dbReference type="InterPro" id="IPR014031">
    <property type="entry name" value="Ketoacyl_synth_C"/>
</dbReference>
<dbReference type="eggNOG" id="KOG1202">
    <property type="taxonomic scope" value="Eukaryota"/>
</dbReference>
<keyword evidence="2" id="KW-0597">Phosphoprotein</keyword>
<organism evidence="11 12">
    <name type="scientific">Endocarpon pusillum (strain Z07020 / HMAS-L-300199)</name>
    <name type="common">Lichen-forming fungus</name>
    <dbReference type="NCBI Taxonomy" id="1263415"/>
    <lineage>
        <taxon>Eukaryota</taxon>
        <taxon>Fungi</taxon>
        <taxon>Dikarya</taxon>
        <taxon>Ascomycota</taxon>
        <taxon>Pezizomycotina</taxon>
        <taxon>Eurotiomycetes</taxon>
        <taxon>Chaetothyriomycetidae</taxon>
        <taxon>Verrucariales</taxon>
        <taxon>Verrucariaceae</taxon>
        <taxon>Endocarpon</taxon>
    </lineage>
</organism>
<dbReference type="Gene3D" id="3.40.47.10">
    <property type="match status" value="1"/>
</dbReference>
<feature type="domain" description="PKS/mFAS DH" evidence="10">
    <location>
        <begin position="975"/>
        <end position="1293"/>
    </location>
</feature>
<keyword evidence="3" id="KW-0808">Transferase</keyword>
<dbReference type="InterPro" id="IPR042104">
    <property type="entry name" value="PKS_dehydratase_sf"/>
</dbReference>
<evidence type="ECO:0000313" key="12">
    <source>
        <dbReference type="Proteomes" id="UP000019373"/>
    </source>
</evidence>
<dbReference type="SUPFAM" id="SSF55048">
    <property type="entry name" value="Probable ACP-binding domain of malonyl-CoA ACP transacylase"/>
    <property type="match status" value="1"/>
</dbReference>
<dbReference type="CDD" id="cd00833">
    <property type="entry name" value="PKS"/>
    <property type="match status" value="1"/>
</dbReference>
<dbReference type="Gene3D" id="3.40.50.150">
    <property type="entry name" value="Vaccinia Virus protein VP39"/>
    <property type="match status" value="1"/>
</dbReference>
<dbReference type="PROSITE" id="PS52004">
    <property type="entry name" value="KS3_2"/>
    <property type="match status" value="1"/>
</dbReference>
<sequence length="2582" mass="284909">MSPSTSAENGEDHAGPTPIAVVGYDFEFPQEATSTESFWQMLCEGRCASTEFPKDRINIDAFYHPDRSRNSTVAARGGCFVTEPLGAFDAPFFSILPVEAACMDPQHRKMLEVAYHALEDVYTGSFTDDYRSVMQQDFESQHTHAATGIAFSMLANRLSWFFNFKGASVNLDSACSSSLSALHFACQDLWNETASMALVGGANYMYHPDFMRFLSNLNFLSPDSRCWSFDERANGYARGEGCAVLVLKRLPDAIKNGDNVRAVIRNTGLNQDGRTPGITVPNEDAQVDLITSTYRKAGLSMEPTRYFEAHGTGTPVGDPKEASAIGRSFAHCRTADDPLYVGAVKANIGHLEGCSGLAGIIKTMLVLEKGFIPPIAGLNTLNKKIEPEKRHLHFLRVGIPWPVGGLRRACVNSFGFGGTNAAAILDDVNSHLEFYKVHDPIHRQHQAVNGVSTPLLNSTSTNERRNSSDMRLISSAKGESIDHTAIDKLSMSRTPPSHPRLLVWSAFDREGATRLAKLYVERQDSNTEMHDDVFYTVSQRRTLFPWRCHAVFDQHSDVSNTCYSISEPIRATESRRIAFIFTGQGAQYQGMGRQLLKYHVFHDSLMDLDGCLRAHGCSWSVHDFVTEAAKDGSIDKPEYAQPLTTCMQIALVDLFRSFGIIPSVVLGHSSGEIAAAYAAGALSRYAAVNVAYQRGQVSSSVARDCGELGMMAVGLSSEEILRYIQRLQASYTKVEVTVACINSPKSVTLSGRAKQLNLLENWLRADAVFTRQLRTPVAYHSPFMQTVADDYATAIGTLEYPLQGESVPLLSSLTGDIVLHETLQDPQYWVRNMVSTVQFDTAFSRLLAQSNKKARKKLGKKNQDTFQITDALEIGPHSTLRGPIRDITNAFASTKKIAYTPSLIRGEDAAVAVLKMAGTLHCAGVPVEIAKVNQLESRPTKRAVNLPKYPFNHKQIYWEESRLSKKVRYPKHARNDILGTQIPDGNPHTPQWRNIMRTSELPWIEDHRIQGERIFPASGSLVMAIEAFKQSFDDDALLQGCQIRNVAFIHPIEFPPGADRVETRLELSLPPPNADRCSTWSKFRVFVIDDNENFIECCSGAIRGCKVDNMQGAGFPMPALKGGETFEDWVRSINGNCMDDLDVQAIYDAATSEGVQYGPCFQVLDKLRLGQQGEAAAEIKAGQWRKTASSSSVTLHPVHPTVLDASMQLLTLALSRGRQDFATMVPSRISNLWIDCQHKEILNDGRISTMTKSWLQGYRKAGADIIATKLDLRNPLFWLQGMEATFIGGFDSSMAASRYADPNLCMRLTWRPDISRMSNQQIQAECTRERPNGPSNQVAFYRSMTLAASTFIYEALAYTDAQPSLSLPQHLRSYIEWMKYQQERVRSGRFPFRESEVRHLLGSSPERAQLINDIEHTDSEGKLMMVIGRNLIPILRQEVDPLDLLFRDGLADQFYETMLSNPYHSHPSRAYLNLLSFKDPSMNILEVGAGTGGQTLACLQALSSRDAKCFRRYDYTDISAGFFGPARTKFAEYEHLMRFKTFDVEKDPVGQGFEAASYDLIIASHVIHATKTLEVSLRHVRKLLKPGGKLLLFETTRPEYLLVGFAFGLLRGWWSPLGHEDRAEYSPCVSAVTWDERLRSSGFSGVDMEFLGQKEAECQYSSIIVSTAVDLTNGGEHHEGQIAVVVNPEVEAQRTLARSLQQRLASCKVYTLAELAADETPPSGPALFLVEVDAVLLYDMTATEYKNVQSILIRFRDTLWVVRSASGEPDPRHGVVDGLARALASEDSTRKFTTLTLQDESEDGEGATERIADALARQYSPVENLENHIVVRNCVPHINRITEYHDINVMIAQKTSIQRIEERRLDGTAQLELRMAAPAALHMLGYCEDDTQMPPLGDDEVLIEVRAFGLTIRSYLSATGHLDEPDLGTECAGVVQAAGKACSFQPGDRVTCIGIRTSRTLIRSKASAVVRIQENMSFHEAASMPSAIWTAYHALFDIGRIEEGDTVLIYDAATSIGQVAIQMARRVGAAILVTAQSQVSTTLLRDSFHIATSSILSCADSVLPSEVHSKTHGKGVDIFMGNLSSDSMSDYAQCLAAFGRLIDIEAKKPNSGSSAPSMSMPRNITQASIDLTEHLKYKPIASYKTFQKAVRLASECAIEAPQPLHIFQAGEIESAFRHFEQKDAVGPVVVEFAPNDTVQAYVPNKPKYCFDSDSTFIIAGGLGGLGRSFARWMADRGARHLVLLSRNGIKTKPAEKLVVELRARDITVATPACDVTNLNMLLQVMGEVSRTMPPVRGCIQATVALRDATFENMTYDDWKVGLDSKALGSWNLHHALPPRLDFFVIIASLNGIFGDALAHHRIAHGQKAVSIDLGLMVAEGIVAENEAMLASLRRVGYLKDIRQEDLIALLDYYCDPSLPLLPPDDVQVLVGAELPSAVLAKGIDLHHSIRRPISRHLFRMGAHSGGTAPQSRGGSSTIDRAAALRDSASNEEAERLTTAWFAAKVAHVLGLAEADIETSKPVHAYGIDSLVAIDLKNWLQKELGAEVSVIQLLGNATIVELGAIAAAKSAFRKEIKPPQTLE</sequence>
<dbReference type="CDD" id="cd05195">
    <property type="entry name" value="enoyl_red"/>
    <property type="match status" value="1"/>
</dbReference>
<dbReference type="Pfam" id="PF23297">
    <property type="entry name" value="ACP_SdgA_C"/>
    <property type="match status" value="1"/>
</dbReference>
<evidence type="ECO:0000256" key="5">
    <source>
        <dbReference type="ARBA" id="ARBA00023268"/>
    </source>
</evidence>
<dbReference type="SMART" id="SM00823">
    <property type="entry name" value="PKS_PP"/>
    <property type="match status" value="1"/>
</dbReference>
<keyword evidence="4" id="KW-0521">NADP</keyword>
<dbReference type="InterPro" id="IPR009081">
    <property type="entry name" value="PP-bd_ACP"/>
</dbReference>
<dbReference type="SMART" id="SM00826">
    <property type="entry name" value="PKS_DH"/>
    <property type="match status" value="1"/>
</dbReference>
<dbReference type="Gene3D" id="3.40.366.10">
    <property type="entry name" value="Malonyl-Coenzyme A Acyl Carrier Protein, domain 2"/>
    <property type="match status" value="1"/>
</dbReference>
<evidence type="ECO:0000256" key="1">
    <source>
        <dbReference type="ARBA" id="ARBA00022450"/>
    </source>
</evidence>
<dbReference type="SUPFAM" id="SSF47336">
    <property type="entry name" value="ACP-like"/>
    <property type="match status" value="1"/>
</dbReference>
<accession>U1GJE0</accession>
<dbReference type="SUPFAM" id="SSF52151">
    <property type="entry name" value="FabD/lysophospholipase-like"/>
    <property type="match status" value="1"/>
</dbReference>
<dbReference type="EMBL" id="KE721157">
    <property type="protein sequence ID" value="ERF71956.1"/>
    <property type="molecule type" value="Genomic_DNA"/>
</dbReference>
<dbReference type="CDD" id="cd02440">
    <property type="entry name" value="AdoMet_MTases"/>
    <property type="match status" value="1"/>
</dbReference>
<reference evidence="12" key="1">
    <citation type="journal article" date="2014" name="BMC Genomics">
        <title>Genome characteristics reveal the impact of lichenization on lichen-forming fungus Endocarpon pusillum Hedwig (Verrucariales, Ascomycota).</title>
        <authorList>
            <person name="Wang Y.-Y."/>
            <person name="Liu B."/>
            <person name="Zhang X.-Y."/>
            <person name="Zhou Q.-M."/>
            <person name="Zhang T."/>
            <person name="Li H."/>
            <person name="Yu Y.-F."/>
            <person name="Zhang X.-L."/>
            <person name="Hao X.-Y."/>
            <person name="Wang M."/>
            <person name="Wang L."/>
            <person name="Wei J.-C."/>
        </authorList>
    </citation>
    <scope>NUCLEOTIDE SEQUENCE [LARGE SCALE GENOMIC DNA]</scope>
    <source>
        <strain evidence="12">Z07020 / HMAS-L-300199</strain>
    </source>
</reference>
<feature type="domain" description="Carrier" evidence="8">
    <location>
        <begin position="2492"/>
        <end position="2569"/>
    </location>
</feature>
<dbReference type="GO" id="GO:0006633">
    <property type="term" value="P:fatty acid biosynthetic process"/>
    <property type="evidence" value="ECO:0007669"/>
    <property type="project" value="TreeGrafter"/>
</dbReference>
<dbReference type="PROSITE" id="PS50075">
    <property type="entry name" value="CARRIER"/>
    <property type="match status" value="1"/>
</dbReference>
<feature type="active site" description="Proton acceptor; for dehydratase activity" evidence="7">
    <location>
        <position position="1007"/>
    </location>
</feature>
<dbReference type="InterPro" id="IPR013968">
    <property type="entry name" value="PKS_KR"/>
</dbReference>
<dbReference type="Gene3D" id="3.90.180.10">
    <property type="entry name" value="Medium-chain alcohol dehydrogenases, catalytic domain"/>
    <property type="match status" value="1"/>
</dbReference>
<feature type="active site" description="Proton donor; for dehydratase activity" evidence="7">
    <location>
        <position position="1204"/>
    </location>
</feature>
<evidence type="ECO:0000256" key="6">
    <source>
        <dbReference type="ARBA" id="ARBA00023315"/>
    </source>
</evidence>
<keyword evidence="1" id="KW-0596">Phosphopantetheine</keyword>
<dbReference type="Pfam" id="PF08242">
    <property type="entry name" value="Methyltransf_12"/>
    <property type="match status" value="1"/>
</dbReference>
<dbReference type="InterPro" id="IPR049551">
    <property type="entry name" value="PKS_DH_C"/>
</dbReference>
<protein>
    <submittedName>
        <fullName evidence="11">Uncharacterized protein</fullName>
    </submittedName>
</protein>
<dbReference type="GO" id="GO:0031177">
    <property type="term" value="F:phosphopantetheine binding"/>
    <property type="evidence" value="ECO:0007669"/>
    <property type="project" value="InterPro"/>
</dbReference>
<dbReference type="Gene3D" id="3.30.70.3290">
    <property type="match status" value="1"/>
</dbReference>
<keyword evidence="6" id="KW-0012">Acyltransferase</keyword>
<evidence type="ECO:0000256" key="3">
    <source>
        <dbReference type="ARBA" id="ARBA00022679"/>
    </source>
</evidence>
<gene>
    <name evidence="11" type="ORF">EPUS_06515</name>
</gene>
<evidence type="ECO:0000259" key="9">
    <source>
        <dbReference type="PROSITE" id="PS52004"/>
    </source>
</evidence>
<feature type="region of interest" description="C-terminal hotdog fold" evidence="7">
    <location>
        <begin position="1138"/>
        <end position="1293"/>
    </location>
</feature>
<dbReference type="InterPro" id="IPR029063">
    <property type="entry name" value="SAM-dependent_MTases_sf"/>
</dbReference>
<dbReference type="Pfam" id="PF00698">
    <property type="entry name" value="Acyl_transf_1"/>
    <property type="match status" value="1"/>
</dbReference>
<evidence type="ECO:0000259" key="8">
    <source>
        <dbReference type="PROSITE" id="PS50075"/>
    </source>
</evidence>
<dbReference type="InterPro" id="IPR013154">
    <property type="entry name" value="ADH-like_N"/>
</dbReference>
<dbReference type="OrthoDB" id="329835at2759"/>
<dbReference type="InterPro" id="IPR049900">
    <property type="entry name" value="PKS_mFAS_DH"/>
</dbReference>
<dbReference type="GO" id="GO:0004312">
    <property type="term" value="F:fatty acid synthase activity"/>
    <property type="evidence" value="ECO:0007669"/>
    <property type="project" value="TreeGrafter"/>
</dbReference>
<dbReference type="PANTHER" id="PTHR43775">
    <property type="entry name" value="FATTY ACID SYNTHASE"/>
    <property type="match status" value="1"/>
</dbReference>
<keyword evidence="5" id="KW-0511">Multifunctional enzyme</keyword>
<dbReference type="Pfam" id="PF08240">
    <property type="entry name" value="ADH_N"/>
    <property type="match status" value="1"/>
</dbReference>
<dbReference type="InterPro" id="IPR057326">
    <property type="entry name" value="KR_dom"/>
</dbReference>
<dbReference type="InterPro" id="IPR011032">
    <property type="entry name" value="GroES-like_sf"/>
</dbReference>
<dbReference type="Gene3D" id="1.10.1200.10">
    <property type="entry name" value="ACP-like"/>
    <property type="match status" value="1"/>
</dbReference>
<keyword evidence="12" id="KW-1185">Reference proteome</keyword>
<dbReference type="Proteomes" id="UP000019373">
    <property type="component" value="Unassembled WGS sequence"/>
</dbReference>
<dbReference type="RefSeq" id="XP_007802410.1">
    <property type="nucleotide sequence ID" value="XM_007804219.1"/>
</dbReference>
<evidence type="ECO:0000313" key="11">
    <source>
        <dbReference type="EMBL" id="ERF71956.1"/>
    </source>
</evidence>
<dbReference type="SMART" id="SM00825">
    <property type="entry name" value="PKS_KS"/>
    <property type="match status" value="1"/>
</dbReference>
<dbReference type="InterPro" id="IPR020843">
    <property type="entry name" value="ER"/>
</dbReference>
<proteinExistence type="predicted"/>
<dbReference type="InterPro" id="IPR016035">
    <property type="entry name" value="Acyl_Trfase/lysoPLipase"/>
</dbReference>
<dbReference type="PANTHER" id="PTHR43775:SF29">
    <property type="entry name" value="ASPERFURANONE POLYKETIDE SYNTHASE AFOG-RELATED"/>
    <property type="match status" value="1"/>
</dbReference>
<dbReference type="SMART" id="SM00827">
    <property type="entry name" value="PKS_AT"/>
    <property type="match status" value="1"/>
</dbReference>
<dbReference type="Gene3D" id="3.40.50.720">
    <property type="entry name" value="NAD(P)-binding Rossmann-like Domain"/>
    <property type="match status" value="2"/>
</dbReference>
<dbReference type="InterPro" id="IPR050091">
    <property type="entry name" value="PKS_NRPS_Biosynth_Enz"/>
</dbReference>
<dbReference type="GO" id="GO:0016491">
    <property type="term" value="F:oxidoreductase activity"/>
    <property type="evidence" value="ECO:0007669"/>
    <property type="project" value="InterPro"/>
</dbReference>
<dbReference type="InterPro" id="IPR014043">
    <property type="entry name" value="Acyl_transferase_dom"/>
</dbReference>
<dbReference type="InterPro" id="IPR020807">
    <property type="entry name" value="PKS_DH"/>
</dbReference>
<dbReference type="OMA" id="RGCIQAT"/>
<dbReference type="Pfam" id="PF23114">
    <property type="entry name" value="NAD-bd_HRPKS_sdrA"/>
    <property type="match status" value="1"/>
</dbReference>
<dbReference type="Pfam" id="PF21089">
    <property type="entry name" value="PKS_DH_N"/>
    <property type="match status" value="1"/>
</dbReference>
<dbReference type="SUPFAM" id="SSF53901">
    <property type="entry name" value="Thiolase-like"/>
    <property type="match status" value="1"/>
</dbReference>
<evidence type="ECO:0000256" key="2">
    <source>
        <dbReference type="ARBA" id="ARBA00022553"/>
    </source>
</evidence>
<name>U1GJE0_ENDPU</name>
<dbReference type="HOGENOM" id="CLU_000022_31_0_1"/>
<dbReference type="SUPFAM" id="SSF51735">
    <property type="entry name" value="NAD(P)-binding Rossmann-fold domains"/>
    <property type="match status" value="2"/>
</dbReference>
<dbReference type="InterPro" id="IPR001227">
    <property type="entry name" value="Ac_transferase_dom_sf"/>
</dbReference>
<dbReference type="Pfam" id="PF02801">
    <property type="entry name" value="Ketoacyl-synt_C"/>
    <property type="match status" value="1"/>
</dbReference>
<dbReference type="Pfam" id="PF00109">
    <property type="entry name" value="ketoacyl-synt"/>
    <property type="match status" value="1"/>
</dbReference>
<dbReference type="SUPFAM" id="SSF53335">
    <property type="entry name" value="S-adenosyl-L-methionine-dependent methyltransferases"/>
    <property type="match status" value="1"/>
</dbReference>
<dbReference type="InterPro" id="IPR056501">
    <property type="entry name" value="NAD-bd_HRPKS_sdrA"/>
</dbReference>
<dbReference type="Pfam" id="PF14765">
    <property type="entry name" value="PS-DH"/>
    <property type="match status" value="1"/>
</dbReference>
<dbReference type="GeneID" id="19241455"/>
<dbReference type="InterPro" id="IPR036291">
    <property type="entry name" value="NAD(P)-bd_dom_sf"/>
</dbReference>
<dbReference type="SMART" id="SM00829">
    <property type="entry name" value="PKS_ER"/>
    <property type="match status" value="1"/>
</dbReference>
<feature type="domain" description="Ketosynthase family 3 (KS3)" evidence="9">
    <location>
        <begin position="16"/>
        <end position="427"/>
    </location>
</feature>
<dbReference type="InterPro" id="IPR049552">
    <property type="entry name" value="PKS_DH_N"/>
</dbReference>
<dbReference type="GO" id="GO:0044550">
    <property type="term" value="P:secondary metabolite biosynthetic process"/>
    <property type="evidence" value="ECO:0007669"/>
    <property type="project" value="TreeGrafter"/>
</dbReference>
<dbReference type="InterPro" id="IPR013217">
    <property type="entry name" value="Methyltransf_12"/>
</dbReference>
<dbReference type="InterPro" id="IPR016039">
    <property type="entry name" value="Thiolase-like"/>
</dbReference>
<evidence type="ECO:0000259" key="10">
    <source>
        <dbReference type="PROSITE" id="PS52019"/>
    </source>
</evidence>
<evidence type="ECO:0000256" key="7">
    <source>
        <dbReference type="PROSITE-ProRule" id="PRU01363"/>
    </source>
</evidence>
<dbReference type="Pfam" id="PF08659">
    <property type="entry name" value="KR"/>
    <property type="match status" value="1"/>
</dbReference>
<dbReference type="InterPro" id="IPR014030">
    <property type="entry name" value="Ketoacyl_synth_N"/>
</dbReference>
<feature type="region of interest" description="N-terminal hotdog fold" evidence="7">
    <location>
        <begin position="975"/>
        <end position="1109"/>
    </location>
</feature>
<dbReference type="SMART" id="SM00822">
    <property type="entry name" value="PKS_KR"/>
    <property type="match status" value="1"/>
</dbReference>
<dbReference type="SUPFAM" id="SSF50129">
    <property type="entry name" value="GroES-like"/>
    <property type="match status" value="1"/>
</dbReference>
<dbReference type="PROSITE" id="PS52019">
    <property type="entry name" value="PKS_MFAS_DH"/>
    <property type="match status" value="1"/>
</dbReference>